<proteinExistence type="predicted"/>
<dbReference type="EMBL" id="QUZU01000005">
    <property type="protein sequence ID" value="TFY91141.1"/>
    <property type="molecule type" value="Genomic_DNA"/>
</dbReference>
<accession>A0A4Z0AXF2</accession>
<evidence type="ECO:0000313" key="1">
    <source>
        <dbReference type="EMBL" id="TFY91141.1"/>
    </source>
</evidence>
<name>A0A4Z0AXF2_9PSED</name>
<gene>
    <name evidence="1" type="ORF">DYL59_06505</name>
</gene>
<reference evidence="1 2" key="1">
    <citation type="journal article" date="2019" name="Syst. Appl. Microbiol.">
        <title>New species of pathogenic Pseudomonas isolated from citrus in Tunisia: Proposal of Pseudomonas kairouanensis sp. nov. and Pseudomonas nabeulensis sp. nov.</title>
        <authorList>
            <person name="Oueslati M."/>
            <person name="Mulet M."/>
            <person name="Gomila M."/>
            <person name="Berge O."/>
            <person name="Hajlaoui M.R."/>
            <person name="Lalucat J."/>
            <person name="Sadfi-Zouaoui N."/>
            <person name="Garcia-Valdes E."/>
        </authorList>
    </citation>
    <scope>NUCLEOTIDE SEQUENCE [LARGE SCALE GENOMIC DNA]</scope>
    <source>
        <strain evidence="1 2">KC12</strain>
    </source>
</reference>
<keyword evidence="2" id="KW-1185">Reference proteome</keyword>
<organism evidence="1 2">
    <name type="scientific">Pseudomonas kairouanensis</name>
    <dbReference type="NCBI Taxonomy" id="2293832"/>
    <lineage>
        <taxon>Bacteria</taxon>
        <taxon>Pseudomonadati</taxon>
        <taxon>Pseudomonadota</taxon>
        <taxon>Gammaproteobacteria</taxon>
        <taxon>Pseudomonadales</taxon>
        <taxon>Pseudomonadaceae</taxon>
        <taxon>Pseudomonas</taxon>
    </lineage>
</organism>
<protein>
    <submittedName>
        <fullName evidence="1">Uncharacterized protein</fullName>
    </submittedName>
</protein>
<evidence type="ECO:0000313" key="2">
    <source>
        <dbReference type="Proteomes" id="UP000297391"/>
    </source>
</evidence>
<dbReference type="InterPro" id="IPR009061">
    <property type="entry name" value="DNA-bd_dom_put_sf"/>
</dbReference>
<sequence>MTKQRYDTVFFESSGSTDGHDDGCFRDRKMQKGIAQEVGFLTEDDVAHLYNVSKSTLDYWRGNSHGPAYAYLGSSFFYSADGVSTLPMFRLKGFVFTHGGAI</sequence>
<dbReference type="AlphaFoldDB" id="A0A4Z0AXF2"/>
<dbReference type="SUPFAM" id="SSF46955">
    <property type="entry name" value="Putative DNA-binding domain"/>
    <property type="match status" value="1"/>
</dbReference>
<dbReference type="Proteomes" id="UP000297391">
    <property type="component" value="Unassembled WGS sequence"/>
</dbReference>
<comment type="caution">
    <text evidence="1">The sequence shown here is derived from an EMBL/GenBank/DDBJ whole genome shotgun (WGS) entry which is preliminary data.</text>
</comment>